<dbReference type="EMBL" id="BARU01028876">
    <property type="protein sequence ID" value="GAH75189.1"/>
    <property type="molecule type" value="Genomic_DNA"/>
</dbReference>
<accession>X1J9Y7</accession>
<feature type="domain" description="DUF4332" evidence="1">
    <location>
        <begin position="18"/>
        <end position="112"/>
    </location>
</feature>
<reference evidence="2" key="1">
    <citation type="journal article" date="2014" name="Front. Microbiol.">
        <title>High frequency of phylogenetically diverse reductive dehalogenase-homologous genes in deep subseafloor sedimentary metagenomes.</title>
        <authorList>
            <person name="Kawai M."/>
            <person name="Futagami T."/>
            <person name="Toyoda A."/>
            <person name="Takaki Y."/>
            <person name="Nishi S."/>
            <person name="Hori S."/>
            <person name="Arai W."/>
            <person name="Tsubouchi T."/>
            <person name="Morono Y."/>
            <person name="Uchiyama I."/>
            <person name="Ito T."/>
            <person name="Fujiyama A."/>
            <person name="Inagaki F."/>
            <person name="Takami H."/>
        </authorList>
    </citation>
    <scope>NUCLEOTIDE SEQUENCE</scope>
    <source>
        <strain evidence="2">Expedition CK06-06</strain>
    </source>
</reference>
<sequence length="115" mass="13164">MDKDEKRLITEIPVIEIEGVGKTYAEKLANVEIYTIGDLVFIDPEIEYTRLDSEIPLPNLKKWKSMASFMQVPGINNQFAEALVRNDVFTLEDLFNPSPSEIVKKIEDAHKKKIV</sequence>
<dbReference type="Gene3D" id="1.10.150.20">
    <property type="entry name" value="5' to 3' exonuclease, C-terminal subdomain"/>
    <property type="match status" value="1"/>
</dbReference>
<proteinExistence type="predicted"/>
<evidence type="ECO:0000313" key="2">
    <source>
        <dbReference type="EMBL" id="GAH75189.1"/>
    </source>
</evidence>
<name>X1J9Y7_9ZZZZ</name>
<dbReference type="AlphaFoldDB" id="X1J9Y7"/>
<protein>
    <recommendedName>
        <fullName evidence="1">DUF4332 domain-containing protein</fullName>
    </recommendedName>
</protein>
<evidence type="ECO:0000259" key="1">
    <source>
        <dbReference type="Pfam" id="PF14229"/>
    </source>
</evidence>
<comment type="caution">
    <text evidence="2">The sequence shown here is derived from an EMBL/GenBank/DDBJ whole genome shotgun (WGS) entry which is preliminary data.</text>
</comment>
<dbReference type="Pfam" id="PF14229">
    <property type="entry name" value="DUF4332"/>
    <property type="match status" value="1"/>
</dbReference>
<gene>
    <name evidence="2" type="ORF">S03H2_46037</name>
</gene>
<organism evidence="2">
    <name type="scientific">marine sediment metagenome</name>
    <dbReference type="NCBI Taxonomy" id="412755"/>
    <lineage>
        <taxon>unclassified sequences</taxon>
        <taxon>metagenomes</taxon>
        <taxon>ecological metagenomes</taxon>
    </lineage>
</organism>
<feature type="non-terminal residue" evidence="2">
    <location>
        <position position="115"/>
    </location>
</feature>
<dbReference type="InterPro" id="IPR025567">
    <property type="entry name" value="DUF4332"/>
</dbReference>